<dbReference type="Proteomes" id="UP000046392">
    <property type="component" value="Unplaced"/>
</dbReference>
<reference evidence="3" key="1">
    <citation type="submission" date="2017-02" db="UniProtKB">
        <authorList>
            <consortium name="WormBaseParasite"/>
        </authorList>
    </citation>
    <scope>IDENTIFICATION</scope>
</reference>
<accession>A0A0N5CE33</accession>
<keyword evidence="1" id="KW-0732">Signal</keyword>
<evidence type="ECO:0000256" key="1">
    <source>
        <dbReference type="SAM" id="SignalP"/>
    </source>
</evidence>
<feature type="chain" id="PRO_5005895995" evidence="1">
    <location>
        <begin position="22"/>
        <end position="149"/>
    </location>
</feature>
<evidence type="ECO:0000313" key="2">
    <source>
        <dbReference type="Proteomes" id="UP000046392"/>
    </source>
</evidence>
<evidence type="ECO:0000313" key="3">
    <source>
        <dbReference type="WBParaSite" id="SPAL_0001612300.1"/>
    </source>
</evidence>
<dbReference type="WBParaSite" id="SPAL_0001612300.1">
    <property type="protein sequence ID" value="SPAL_0001612300.1"/>
    <property type="gene ID" value="SPAL_0001612300"/>
</dbReference>
<dbReference type="AlphaFoldDB" id="A0A0N5CE33"/>
<keyword evidence="2" id="KW-1185">Reference proteome</keyword>
<organism evidence="2 3">
    <name type="scientific">Strongyloides papillosus</name>
    <name type="common">Intestinal threadworm</name>
    <dbReference type="NCBI Taxonomy" id="174720"/>
    <lineage>
        <taxon>Eukaryota</taxon>
        <taxon>Metazoa</taxon>
        <taxon>Ecdysozoa</taxon>
        <taxon>Nematoda</taxon>
        <taxon>Chromadorea</taxon>
        <taxon>Rhabditida</taxon>
        <taxon>Tylenchina</taxon>
        <taxon>Panagrolaimomorpha</taxon>
        <taxon>Strongyloidoidea</taxon>
        <taxon>Strongyloididae</taxon>
        <taxon>Strongyloides</taxon>
    </lineage>
</organism>
<proteinExistence type="predicted"/>
<sequence>MHIKYLFWIFVIILFFANCESSPLIKKEEEDTSDEFDDDNLNIEITKQTTQILGRIYAAFNVSDDENSVNDMITISRSLKKRSIIQNQSLYQGDIVLTQIEAVELIAEAKKVAKENHVNIESIETEIKNLEKSLAYSCNLVENKEECDK</sequence>
<protein>
    <submittedName>
        <fullName evidence="3">Lipoprotein</fullName>
    </submittedName>
</protein>
<name>A0A0N5CE33_STREA</name>
<feature type="signal peptide" evidence="1">
    <location>
        <begin position="1"/>
        <end position="21"/>
    </location>
</feature>